<dbReference type="AlphaFoldDB" id="A0A811UUW8"/>
<protein>
    <submittedName>
        <fullName evidence="1">(Mediterranean fruit fly) hypothetical protein</fullName>
    </submittedName>
</protein>
<reference evidence="1" key="1">
    <citation type="submission" date="2020-11" db="EMBL/GenBank/DDBJ databases">
        <authorList>
            <person name="Whitehead M."/>
        </authorList>
    </citation>
    <scope>NUCLEOTIDE SEQUENCE</scope>
    <source>
        <strain evidence="1">EGII</strain>
    </source>
</reference>
<accession>A0A811UUW8</accession>
<sequence length="66" mass="7344">EYKKSPPAACNEEIVEMLIPYHLRLQFGWATVRAPLGLTNHGNINKNVIVSLYSPRRTPLPGGSLD</sequence>
<evidence type="ECO:0000313" key="1">
    <source>
        <dbReference type="EMBL" id="CAD7002989.1"/>
    </source>
</evidence>
<comment type="caution">
    <text evidence="1">The sequence shown here is derived from an EMBL/GenBank/DDBJ whole genome shotgun (WGS) entry which is preliminary data.</text>
</comment>
<dbReference type="EMBL" id="CAJHJT010000034">
    <property type="protein sequence ID" value="CAD7002989.1"/>
    <property type="molecule type" value="Genomic_DNA"/>
</dbReference>
<gene>
    <name evidence="1" type="ORF">CCAP1982_LOCUS11452</name>
</gene>
<organism evidence="1 2">
    <name type="scientific">Ceratitis capitata</name>
    <name type="common">Mediterranean fruit fly</name>
    <name type="synonym">Tephritis capitata</name>
    <dbReference type="NCBI Taxonomy" id="7213"/>
    <lineage>
        <taxon>Eukaryota</taxon>
        <taxon>Metazoa</taxon>
        <taxon>Ecdysozoa</taxon>
        <taxon>Arthropoda</taxon>
        <taxon>Hexapoda</taxon>
        <taxon>Insecta</taxon>
        <taxon>Pterygota</taxon>
        <taxon>Neoptera</taxon>
        <taxon>Endopterygota</taxon>
        <taxon>Diptera</taxon>
        <taxon>Brachycera</taxon>
        <taxon>Muscomorpha</taxon>
        <taxon>Tephritoidea</taxon>
        <taxon>Tephritidae</taxon>
        <taxon>Ceratitis</taxon>
        <taxon>Ceratitis</taxon>
    </lineage>
</organism>
<dbReference type="Proteomes" id="UP000606786">
    <property type="component" value="Unassembled WGS sequence"/>
</dbReference>
<name>A0A811UUW8_CERCA</name>
<evidence type="ECO:0000313" key="2">
    <source>
        <dbReference type="Proteomes" id="UP000606786"/>
    </source>
</evidence>
<feature type="non-terminal residue" evidence="1">
    <location>
        <position position="1"/>
    </location>
</feature>
<keyword evidence="2" id="KW-1185">Reference proteome</keyword>
<proteinExistence type="predicted"/>